<feature type="transmembrane region" description="Helical" evidence="1">
    <location>
        <begin position="213"/>
        <end position="234"/>
    </location>
</feature>
<comment type="caution">
    <text evidence="2">The sequence shown here is derived from an EMBL/GenBank/DDBJ whole genome shotgun (WGS) entry which is preliminary data.</text>
</comment>
<evidence type="ECO:0000313" key="3">
    <source>
        <dbReference type="Proteomes" id="UP001610100"/>
    </source>
</evidence>
<feature type="transmembrane region" description="Helical" evidence="1">
    <location>
        <begin position="86"/>
        <end position="106"/>
    </location>
</feature>
<dbReference type="PANTHER" id="PTHR36840">
    <property type="entry name" value="BLL5714 PROTEIN"/>
    <property type="match status" value="1"/>
</dbReference>
<proteinExistence type="predicted"/>
<organism evidence="2 3">
    <name type="scientific">Gaetbulibacter aestuarii</name>
    <dbReference type="NCBI Taxonomy" id="1502358"/>
    <lineage>
        <taxon>Bacteria</taxon>
        <taxon>Pseudomonadati</taxon>
        <taxon>Bacteroidota</taxon>
        <taxon>Flavobacteriia</taxon>
        <taxon>Flavobacteriales</taxon>
        <taxon>Flavobacteriaceae</taxon>
        <taxon>Gaetbulibacter</taxon>
    </lineage>
</organism>
<feature type="transmembrane region" description="Helical" evidence="1">
    <location>
        <begin position="57"/>
        <end position="74"/>
    </location>
</feature>
<feature type="transmembrane region" description="Helical" evidence="1">
    <location>
        <begin position="349"/>
        <end position="366"/>
    </location>
</feature>
<evidence type="ECO:0000256" key="1">
    <source>
        <dbReference type="SAM" id="Phobius"/>
    </source>
</evidence>
<feature type="transmembrane region" description="Helical" evidence="1">
    <location>
        <begin position="275"/>
        <end position="295"/>
    </location>
</feature>
<protein>
    <submittedName>
        <fullName evidence="2">Low temperature requirement protein A</fullName>
    </submittedName>
</protein>
<dbReference type="InterPro" id="IPR010640">
    <property type="entry name" value="Low_temperature_requirement_A"/>
</dbReference>
<dbReference type="EMBL" id="JBAWKB010000001">
    <property type="protein sequence ID" value="MFH6771424.1"/>
    <property type="molecule type" value="Genomic_DNA"/>
</dbReference>
<keyword evidence="1" id="KW-1133">Transmembrane helix</keyword>
<keyword evidence="1" id="KW-0812">Transmembrane</keyword>
<evidence type="ECO:0000313" key="2">
    <source>
        <dbReference type="EMBL" id="MFH6771424.1"/>
    </source>
</evidence>
<dbReference type="PANTHER" id="PTHR36840:SF1">
    <property type="entry name" value="BLL5714 PROTEIN"/>
    <property type="match status" value="1"/>
</dbReference>
<dbReference type="Proteomes" id="UP001610100">
    <property type="component" value="Unassembled WGS sequence"/>
</dbReference>
<reference evidence="2 3" key="1">
    <citation type="submission" date="2024-02" db="EMBL/GenBank/DDBJ databases">
        <title>A Gaetbulibacter species isolated from tidal flats and genomic insights of their niches.</title>
        <authorList>
            <person name="Ye Y."/>
        </authorList>
    </citation>
    <scope>NUCLEOTIDE SEQUENCE [LARGE SCALE GENOMIC DNA]</scope>
    <source>
        <strain evidence="2 3">KYW382</strain>
    </source>
</reference>
<feature type="transmembrane region" description="Helical" evidence="1">
    <location>
        <begin position="26"/>
        <end position="45"/>
    </location>
</feature>
<dbReference type="Pfam" id="PF06772">
    <property type="entry name" value="LtrA"/>
    <property type="match status" value="1"/>
</dbReference>
<dbReference type="RefSeq" id="WP_344740476.1">
    <property type="nucleotide sequence ID" value="NZ_BAABAY010000001.1"/>
</dbReference>
<feature type="transmembrane region" description="Helical" evidence="1">
    <location>
        <begin position="315"/>
        <end position="337"/>
    </location>
</feature>
<feature type="transmembrane region" description="Helical" evidence="1">
    <location>
        <begin position="171"/>
        <end position="193"/>
    </location>
</feature>
<gene>
    <name evidence="2" type="ORF">V8G58_05705</name>
</gene>
<feature type="transmembrane region" description="Helical" evidence="1">
    <location>
        <begin position="145"/>
        <end position="165"/>
    </location>
</feature>
<feature type="transmembrane region" description="Helical" evidence="1">
    <location>
        <begin position="240"/>
        <end position="263"/>
    </location>
</feature>
<accession>A0ABW7MX66</accession>
<keyword evidence="3" id="KW-1185">Reference proteome</keyword>
<sequence length="407" mass="47527">MKAPKRTREWWGPPKKFTVNPETRKVSWLELFFDLVYVIAIAKITHHLSEGMHSENILEFIFFFILIFWGWLNGSMYHDLHGAEGWRTRFMTLWQMLIVSALVITLDSPAESFVFNVTTALILLQIFIIYLWWSVGLYDKEHRKLNRPYSIIYLAALALMVTTLFLKDPFIIQVILFSSLFLNYLPPFVLYALSKVRTNRFVLSESMTERLGLFTIIIFGEVIAGVISGVTALHQLNLKIWINFSLAVILVFALWWLFFTLISDRRCKKGMLNSSILQILYIPTLLGLDLLAMAFSKLFTDSGLYIFDIINLKQLSGFSMSLFLFGMFLMTFVLKYAEQYYILRKRIQWIIFSSAFILMIFSLVNIELSLGTFLFTLLLFVLSIIILLNYQWYGIQVKKNKAIQDQN</sequence>
<name>A0ABW7MX66_9FLAO</name>
<keyword evidence="1" id="KW-0472">Membrane</keyword>
<feature type="transmembrane region" description="Helical" evidence="1">
    <location>
        <begin position="372"/>
        <end position="393"/>
    </location>
</feature>
<feature type="transmembrane region" description="Helical" evidence="1">
    <location>
        <begin position="112"/>
        <end position="133"/>
    </location>
</feature>